<dbReference type="PROSITE" id="PS50835">
    <property type="entry name" value="IG_LIKE"/>
    <property type="match status" value="1"/>
</dbReference>
<organism evidence="5 6">
    <name type="scientific">Erpetoichthys calabaricus</name>
    <name type="common">Rope fish</name>
    <name type="synonym">Calamoichthys calabaricus</name>
    <dbReference type="NCBI Taxonomy" id="27687"/>
    <lineage>
        <taxon>Eukaryota</taxon>
        <taxon>Metazoa</taxon>
        <taxon>Chordata</taxon>
        <taxon>Craniata</taxon>
        <taxon>Vertebrata</taxon>
        <taxon>Euteleostomi</taxon>
        <taxon>Actinopterygii</taxon>
        <taxon>Polypteriformes</taxon>
        <taxon>Polypteridae</taxon>
        <taxon>Erpetoichthys</taxon>
    </lineage>
</organism>
<proteinExistence type="predicted"/>
<evidence type="ECO:0000256" key="2">
    <source>
        <dbReference type="ARBA" id="ARBA00023130"/>
    </source>
</evidence>
<reference evidence="5" key="2">
    <citation type="submission" date="2025-09" db="UniProtKB">
        <authorList>
            <consortium name="Ensembl"/>
        </authorList>
    </citation>
    <scope>IDENTIFICATION</scope>
</reference>
<evidence type="ECO:0000256" key="1">
    <source>
        <dbReference type="ARBA" id="ARBA00022859"/>
    </source>
</evidence>
<evidence type="ECO:0000313" key="5">
    <source>
        <dbReference type="Ensembl" id="ENSECRP00000024534.1"/>
    </source>
</evidence>
<dbReference type="GO" id="GO:0002250">
    <property type="term" value="P:adaptive immune response"/>
    <property type="evidence" value="ECO:0007669"/>
    <property type="project" value="UniProtKB-KW"/>
</dbReference>
<reference evidence="5" key="1">
    <citation type="submission" date="2025-08" db="UniProtKB">
        <authorList>
            <consortium name="Ensembl"/>
        </authorList>
    </citation>
    <scope>IDENTIFICATION</scope>
</reference>
<evidence type="ECO:0000313" key="6">
    <source>
        <dbReference type="Proteomes" id="UP000694620"/>
    </source>
</evidence>
<dbReference type="AlphaFoldDB" id="A0A8C4XE99"/>
<dbReference type="Gene3D" id="2.60.40.10">
    <property type="entry name" value="Immunoglobulins"/>
    <property type="match status" value="1"/>
</dbReference>
<dbReference type="InterPro" id="IPR050199">
    <property type="entry name" value="IgHV"/>
</dbReference>
<dbReference type="SMART" id="SM00409">
    <property type="entry name" value="IG"/>
    <property type="match status" value="1"/>
</dbReference>
<dbReference type="PANTHER" id="PTHR23266">
    <property type="entry name" value="IMMUNOGLOBULIN HEAVY CHAIN"/>
    <property type="match status" value="1"/>
</dbReference>
<protein>
    <recommendedName>
        <fullName evidence="4">Ig-like domain-containing protein</fullName>
    </recommendedName>
</protein>
<dbReference type="InterPro" id="IPR003599">
    <property type="entry name" value="Ig_sub"/>
</dbReference>
<accession>A0A8C4XE99</accession>
<dbReference type="GeneTree" id="ENSGT01050000244936"/>
<dbReference type="GO" id="GO:0019814">
    <property type="term" value="C:immunoglobulin complex"/>
    <property type="evidence" value="ECO:0007669"/>
    <property type="project" value="UniProtKB-KW"/>
</dbReference>
<dbReference type="Pfam" id="PF07686">
    <property type="entry name" value="V-set"/>
    <property type="match status" value="1"/>
</dbReference>
<dbReference type="InterPro" id="IPR036179">
    <property type="entry name" value="Ig-like_dom_sf"/>
</dbReference>
<dbReference type="InterPro" id="IPR013783">
    <property type="entry name" value="Ig-like_fold"/>
</dbReference>
<dbReference type="InterPro" id="IPR007110">
    <property type="entry name" value="Ig-like_dom"/>
</dbReference>
<dbReference type="SUPFAM" id="SSF48726">
    <property type="entry name" value="Immunoglobulin"/>
    <property type="match status" value="1"/>
</dbReference>
<keyword evidence="6" id="KW-1185">Reference proteome</keyword>
<keyword evidence="1" id="KW-0391">Immunity</keyword>
<dbReference type="GO" id="GO:0005576">
    <property type="term" value="C:extracellular region"/>
    <property type="evidence" value="ECO:0007669"/>
    <property type="project" value="UniProtKB-ARBA"/>
</dbReference>
<sequence>CYIVISCEVKTPGESLRLTCQSSGQDSNGRTIAAYGLSWVRQEPGKGLEWLAAITPDSSTTHYTSRIEGRFTISRDNSKQALYLDMSSLKTDDTAKYYCAVRTMRNFLLLLI</sequence>
<dbReference type="Proteomes" id="UP000694620">
    <property type="component" value="Unassembled WGS sequence"/>
</dbReference>
<keyword evidence="3" id="KW-1280">Immunoglobulin</keyword>
<evidence type="ECO:0000259" key="4">
    <source>
        <dbReference type="PROSITE" id="PS50835"/>
    </source>
</evidence>
<dbReference type="InterPro" id="IPR013106">
    <property type="entry name" value="Ig_V-set"/>
</dbReference>
<dbReference type="SMART" id="SM00406">
    <property type="entry name" value="IGv"/>
    <property type="match status" value="1"/>
</dbReference>
<feature type="domain" description="Ig-like" evidence="4">
    <location>
        <begin position="13"/>
        <end position="112"/>
    </location>
</feature>
<evidence type="ECO:0000256" key="3">
    <source>
        <dbReference type="ARBA" id="ARBA00043265"/>
    </source>
</evidence>
<dbReference type="Ensembl" id="ENSECRT00000025070.1">
    <property type="protein sequence ID" value="ENSECRP00000024534.1"/>
    <property type="gene ID" value="ENSECRG00000016620.1"/>
</dbReference>
<name>A0A8C4XE99_ERPCA</name>
<keyword evidence="2" id="KW-1064">Adaptive immunity</keyword>